<dbReference type="InterPro" id="IPR036942">
    <property type="entry name" value="Beta-barrel_TonB_sf"/>
</dbReference>
<keyword evidence="5 12" id="KW-0732">Signal</keyword>
<evidence type="ECO:0000256" key="5">
    <source>
        <dbReference type="ARBA" id="ARBA00022729"/>
    </source>
</evidence>
<accession>A0A7W9DJA5</accession>
<comment type="subcellular location">
    <subcellularLocation>
        <location evidence="1 10">Cell outer membrane</location>
        <topology evidence="1 10">Multi-pass membrane protein</topology>
    </subcellularLocation>
</comment>
<gene>
    <name evidence="15" type="ORF">HDE69_002060</name>
</gene>
<dbReference type="SUPFAM" id="SSF49464">
    <property type="entry name" value="Carboxypeptidase regulatory domain-like"/>
    <property type="match status" value="1"/>
</dbReference>
<keyword evidence="4 10" id="KW-0812">Transmembrane</keyword>
<dbReference type="InterPro" id="IPR012910">
    <property type="entry name" value="Plug_dom"/>
</dbReference>
<keyword evidence="7 10" id="KW-0472">Membrane</keyword>
<reference evidence="15 16" key="1">
    <citation type="submission" date="2020-08" db="EMBL/GenBank/DDBJ databases">
        <title>Genomic Encyclopedia of Type Strains, Phase IV (KMG-V): Genome sequencing to study the core and pangenomes of soil and plant-associated prokaryotes.</title>
        <authorList>
            <person name="Whitman W."/>
        </authorList>
    </citation>
    <scope>NUCLEOTIDE SEQUENCE [LARGE SCALE GENOMIC DNA]</scope>
    <source>
        <strain evidence="15 16">MP7CTX6</strain>
    </source>
</reference>
<evidence type="ECO:0000259" key="13">
    <source>
        <dbReference type="Pfam" id="PF00593"/>
    </source>
</evidence>
<dbReference type="InterPro" id="IPR008969">
    <property type="entry name" value="CarboxyPept-like_regulatory"/>
</dbReference>
<keyword evidence="9 10" id="KW-0998">Cell outer membrane</keyword>
<dbReference type="Proteomes" id="UP000537718">
    <property type="component" value="Unassembled WGS sequence"/>
</dbReference>
<keyword evidence="2 10" id="KW-0813">Transport</keyword>
<feature type="domain" description="TonB-dependent receptor plug" evidence="14">
    <location>
        <begin position="165"/>
        <end position="241"/>
    </location>
</feature>
<dbReference type="GO" id="GO:0009279">
    <property type="term" value="C:cell outer membrane"/>
    <property type="evidence" value="ECO:0007669"/>
    <property type="project" value="UniProtKB-SubCell"/>
</dbReference>
<evidence type="ECO:0000256" key="11">
    <source>
        <dbReference type="RuleBase" id="RU003357"/>
    </source>
</evidence>
<feature type="signal peptide" evidence="12">
    <location>
        <begin position="1"/>
        <end position="30"/>
    </location>
</feature>
<evidence type="ECO:0000256" key="2">
    <source>
        <dbReference type="ARBA" id="ARBA00022448"/>
    </source>
</evidence>
<dbReference type="Pfam" id="PF13715">
    <property type="entry name" value="CarbopepD_reg_2"/>
    <property type="match status" value="1"/>
</dbReference>
<comment type="similarity">
    <text evidence="10 11">Belongs to the TonB-dependent receptor family.</text>
</comment>
<comment type="caution">
    <text evidence="15">The sequence shown here is derived from an EMBL/GenBank/DDBJ whole genome shotgun (WGS) entry which is preliminary data.</text>
</comment>
<evidence type="ECO:0000256" key="10">
    <source>
        <dbReference type="PROSITE-ProRule" id="PRU01360"/>
    </source>
</evidence>
<evidence type="ECO:0000313" key="15">
    <source>
        <dbReference type="EMBL" id="MBB5621007.1"/>
    </source>
</evidence>
<evidence type="ECO:0000256" key="3">
    <source>
        <dbReference type="ARBA" id="ARBA00022452"/>
    </source>
</evidence>
<evidence type="ECO:0000256" key="8">
    <source>
        <dbReference type="ARBA" id="ARBA00023170"/>
    </source>
</evidence>
<organism evidence="15 16">
    <name type="scientific">Pedobacter cryoconitis</name>
    <dbReference type="NCBI Taxonomy" id="188932"/>
    <lineage>
        <taxon>Bacteria</taxon>
        <taxon>Pseudomonadati</taxon>
        <taxon>Bacteroidota</taxon>
        <taxon>Sphingobacteriia</taxon>
        <taxon>Sphingobacteriales</taxon>
        <taxon>Sphingobacteriaceae</taxon>
        <taxon>Pedobacter</taxon>
    </lineage>
</organism>
<evidence type="ECO:0000256" key="1">
    <source>
        <dbReference type="ARBA" id="ARBA00004571"/>
    </source>
</evidence>
<dbReference type="AlphaFoldDB" id="A0A7W9DJA5"/>
<evidence type="ECO:0000259" key="14">
    <source>
        <dbReference type="Pfam" id="PF07715"/>
    </source>
</evidence>
<dbReference type="PANTHER" id="PTHR30069">
    <property type="entry name" value="TONB-DEPENDENT OUTER MEMBRANE RECEPTOR"/>
    <property type="match status" value="1"/>
</dbReference>
<keyword evidence="8 15" id="KW-0675">Receptor</keyword>
<dbReference type="Gene3D" id="2.40.170.20">
    <property type="entry name" value="TonB-dependent receptor, beta-barrel domain"/>
    <property type="match status" value="1"/>
</dbReference>
<dbReference type="EMBL" id="JACHCF010000004">
    <property type="protein sequence ID" value="MBB5621007.1"/>
    <property type="molecule type" value="Genomic_DNA"/>
</dbReference>
<dbReference type="InterPro" id="IPR000531">
    <property type="entry name" value="Beta-barrel_TonB"/>
</dbReference>
<dbReference type="Pfam" id="PF00593">
    <property type="entry name" value="TonB_dep_Rec_b-barrel"/>
    <property type="match status" value="1"/>
</dbReference>
<dbReference type="RefSeq" id="WP_183867002.1">
    <property type="nucleotide sequence ID" value="NZ_JACHCF010000004.1"/>
</dbReference>
<name>A0A7W9DJA5_9SPHI</name>
<evidence type="ECO:0000256" key="9">
    <source>
        <dbReference type="ARBA" id="ARBA00023237"/>
    </source>
</evidence>
<evidence type="ECO:0000256" key="6">
    <source>
        <dbReference type="ARBA" id="ARBA00023077"/>
    </source>
</evidence>
<dbReference type="Gene3D" id="2.170.130.10">
    <property type="entry name" value="TonB-dependent receptor, plug domain"/>
    <property type="match status" value="1"/>
</dbReference>
<dbReference type="GO" id="GO:0015344">
    <property type="term" value="F:siderophore uptake transmembrane transporter activity"/>
    <property type="evidence" value="ECO:0007669"/>
    <property type="project" value="TreeGrafter"/>
</dbReference>
<feature type="domain" description="TonB-dependent receptor-like beta-barrel" evidence="13">
    <location>
        <begin position="338"/>
        <end position="772"/>
    </location>
</feature>
<dbReference type="SUPFAM" id="SSF56935">
    <property type="entry name" value="Porins"/>
    <property type="match status" value="1"/>
</dbReference>
<dbReference type="PROSITE" id="PS52016">
    <property type="entry name" value="TONB_DEPENDENT_REC_3"/>
    <property type="match status" value="1"/>
</dbReference>
<dbReference type="PANTHER" id="PTHR30069:SF29">
    <property type="entry name" value="HEMOGLOBIN AND HEMOGLOBIN-HAPTOGLOBIN-BINDING PROTEIN 1-RELATED"/>
    <property type="match status" value="1"/>
</dbReference>
<proteinExistence type="inferred from homology"/>
<protein>
    <submittedName>
        <fullName evidence="15">Outer membrane receptor for ferrienterochelin and colicin</fullName>
    </submittedName>
</protein>
<keyword evidence="3 10" id="KW-1134">Transmembrane beta strand</keyword>
<dbReference type="Gene3D" id="2.60.40.1120">
    <property type="entry name" value="Carboxypeptidase-like, regulatory domain"/>
    <property type="match status" value="1"/>
</dbReference>
<keyword evidence="6 11" id="KW-0798">TonB box</keyword>
<dbReference type="Pfam" id="PF07715">
    <property type="entry name" value="Plug"/>
    <property type="match status" value="1"/>
</dbReference>
<evidence type="ECO:0000313" key="16">
    <source>
        <dbReference type="Proteomes" id="UP000537718"/>
    </source>
</evidence>
<evidence type="ECO:0000256" key="12">
    <source>
        <dbReference type="SAM" id="SignalP"/>
    </source>
</evidence>
<dbReference type="InterPro" id="IPR039426">
    <property type="entry name" value="TonB-dep_rcpt-like"/>
</dbReference>
<feature type="chain" id="PRO_5031445750" evidence="12">
    <location>
        <begin position="31"/>
        <end position="809"/>
    </location>
</feature>
<dbReference type="GO" id="GO:0044718">
    <property type="term" value="P:siderophore transmembrane transport"/>
    <property type="evidence" value="ECO:0007669"/>
    <property type="project" value="TreeGrafter"/>
</dbReference>
<sequence length="809" mass="90388">MSTPNFRNFTKLTLLSSFLFISLKNNSTQAQTSLKSAPLQKGGSKTLNGRITDQATGETLIGVSITTKNIKTGTTTNNYGYFSLTIPTDTATFRISYIGYQTIDTLINLAVKSTVAFRLKPLQNELNIVIIKGANSTPIQNTSQMGKINLPISQIQALPRFFGEPDLFKALQTLPGVQQGSEGTSAMLVRGGSPDQNLILLDGAPLYNPSHLLGIFSAFNTYAIKNVDLYKGAFPARYGGRLSSVVDISMNDGNMNKVHGQFTLGLLASQLTVEGPLKKDKTSFIISGRRTYHDLIISPILKSSQRDVEKFQLYFYDLNAKIHHKFSDQDHLYLSFYNGQDKLRTKVKQASSDDGATALGDFGLGWRNLTGAARWNHIFSNKLFANTTLTTSQYKFNTSMTSSIFGSKENLNSDDILNINSGITDYTAKIDFDYQPSPAHSIKMGLSSTLHTFTPGTSLSKQSFNNETLKDENLGSKIKATELDLYAEDDWTITDKLKANIGLHASGFNVQGKFYTSLQPRISARYLLPGDWALKASYAKMTQYMHLLASNSISLPTDLWVPATNKVLPQQSNQFSLGVSRNIFNDQFEFSAESYYKTMNNIIEYKDGADYVVTSEHNDWENKITTGKGKAYGLELFLQKKTGRLTSWASYALAWTNRSLPEINQGKTYPYKYDRRNTLNLVGVYKLKPGIELSATFVYQSASPFTMPTTQFEGVSPGQDQQERTKKIDYIESRNNVRIQPTHRLDVGISFIKLKESGKVRTWNVSIYNVYNRQNLFYFKVNDYKGNTANLTGNSLLPIMPSVSYSLKF</sequence>
<dbReference type="InterPro" id="IPR037066">
    <property type="entry name" value="Plug_dom_sf"/>
</dbReference>
<evidence type="ECO:0000256" key="7">
    <source>
        <dbReference type="ARBA" id="ARBA00023136"/>
    </source>
</evidence>
<evidence type="ECO:0000256" key="4">
    <source>
        <dbReference type="ARBA" id="ARBA00022692"/>
    </source>
</evidence>